<dbReference type="EnsemblPlants" id="OB07G29580.1">
    <property type="protein sequence ID" value="OB07G29580.1"/>
    <property type="gene ID" value="OB07G29580"/>
</dbReference>
<protein>
    <submittedName>
        <fullName evidence="1">Uncharacterized protein</fullName>
    </submittedName>
</protein>
<reference evidence="1" key="2">
    <citation type="submission" date="2013-04" db="UniProtKB">
        <authorList>
            <consortium name="EnsemblPlants"/>
        </authorList>
    </citation>
    <scope>IDENTIFICATION</scope>
</reference>
<organism evidence="1">
    <name type="scientific">Oryza brachyantha</name>
    <name type="common">malo sina</name>
    <dbReference type="NCBI Taxonomy" id="4533"/>
    <lineage>
        <taxon>Eukaryota</taxon>
        <taxon>Viridiplantae</taxon>
        <taxon>Streptophyta</taxon>
        <taxon>Embryophyta</taxon>
        <taxon>Tracheophyta</taxon>
        <taxon>Spermatophyta</taxon>
        <taxon>Magnoliopsida</taxon>
        <taxon>Liliopsida</taxon>
        <taxon>Poales</taxon>
        <taxon>Poaceae</taxon>
        <taxon>BOP clade</taxon>
        <taxon>Oryzoideae</taxon>
        <taxon>Oryzeae</taxon>
        <taxon>Oryzinae</taxon>
        <taxon>Oryza</taxon>
    </lineage>
</organism>
<keyword evidence="2" id="KW-1185">Reference proteome</keyword>
<evidence type="ECO:0000313" key="1">
    <source>
        <dbReference type="EnsemblPlants" id="OB07G29580.1"/>
    </source>
</evidence>
<dbReference type="Proteomes" id="UP000006038">
    <property type="component" value="Chromosome 7"/>
</dbReference>
<dbReference type="Gramene" id="OB07G29580.1">
    <property type="protein sequence ID" value="OB07G29580.1"/>
    <property type="gene ID" value="OB07G29580"/>
</dbReference>
<reference evidence="1" key="1">
    <citation type="journal article" date="2013" name="Nat. Commun.">
        <title>Whole-genome sequencing of Oryza brachyantha reveals mechanisms underlying Oryza genome evolution.</title>
        <authorList>
            <person name="Chen J."/>
            <person name="Huang Q."/>
            <person name="Gao D."/>
            <person name="Wang J."/>
            <person name="Lang Y."/>
            <person name="Liu T."/>
            <person name="Li B."/>
            <person name="Bai Z."/>
            <person name="Luis Goicoechea J."/>
            <person name="Liang C."/>
            <person name="Chen C."/>
            <person name="Zhang W."/>
            <person name="Sun S."/>
            <person name="Liao Y."/>
            <person name="Zhang X."/>
            <person name="Yang L."/>
            <person name="Song C."/>
            <person name="Wang M."/>
            <person name="Shi J."/>
            <person name="Liu G."/>
            <person name="Liu J."/>
            <person name="Zhou H."/>
            <person name="Zhou W."/>
            <person name="Yu Q."/>
            <person name="An N."/>
            <person name="Chen Y."/>
            <person name="Cai Q."/>
            <person name="Wang B."/>
            <person name="Liu B."/>
            <person name="Min J."/>
            <person name="Huang Y."/>
            <person name="Wu H."/>
            <person name="Li Z."/>
            <person name="Zhang Y."/>
            <person name="Yin Y."/>
            <person name="Song W."/>
            <person name="Jiang J."/>
            <person name="Jackson S.A."/>
            <person name="Wing R.A."/>
            <person name="Wang J."/>
            <person name="Chen M."/>
        </authorList>
    </citation>
    <scope>NUCLEOTIDE SEQUENCE [LARGE SCALE GENOMIC DNA]</scope>
    <source>
        <strain evidence="1">cv. IRGC 101232</strain>
    </source>
</reference>
<accession>J3MNH6</accession>
<evidence type="ECO:0000313" key="2">
    <source>
        <dbReference type="Proteomes" id="UP000006038"/>
    </source>
</evidence>
<sequence length="64" mass="7534">MAWYSTLLFEKKQRKYPALQQRLKGALQQSKRGILLSSTSQFQNQKKKSLHMPSIFHVQTSLIR</sequence>
<dbReference type="HOGENOM" id="CLU_2871248_0_0_1"/>
<name>J3MNH6_ORYBR</name>
<proteinExistence type="predicted"/>
<dbReference type="AlphaFoldDB" id="J3MNH6"/>